<dbReference type="EMBL" id="JANCMW010000002">
    <property type="protein sequence ID" value="MDF0749371.1"/>
    <property type="molecule type" value="Genomic_DNA"/>
</dbReference>
<feature type="region of interest" description="Disordered" evidence="1">
    <location>
        <begin position="279"/>
        <end position="328"/>
    </location>
</feature>
<reference evidence="3" key="1">
    <citation type="submission" date="2022-07" db="EMBL/GenBank/DDBJ databases">
        <title>Marinobacter iranensis a new bacterium isolate from a hipersaline lake in Iran.</title>
        <authorList>
            <person name="Mohammad A.M.A."/>
            <person name="Cristina S.-P."/>
            <person name="Antonio V."/>
        </authorList>
    </citation>
    <scope>NUCLEOTIDE SEQUENCE</scope>
    <source>
        <strain evidence="3">71-i</strain>
    </source>
</reference>
<feature type="region of interest" description="Disordered" evidence="1">
    <location>
        <begin position="159"/>
        <end position="178"/>
    </location>
</feature>
<proteinExistence type="predicted"/>
<name>A0ABT5Y6S4_9GAMM</name>
<dbReference type="Pfam" id="PF12048">
    <property type="entry name" value="DUF3530"/>
    <property type="match status" value="1"/>
</dbReference>
<gene>
    <name evidence="3" type="ORF">NLU14_03910</name>
</gene>
<dbReference type="GO" id="GO:0016787">
    <property type="term" value="F:hydrolase activity"/>
    <property type="evidence" value="ECO:0007669"/>
    <property type="project" value="UniProtKB-KW"/>
</dbReference>
<organism evidence="3 4">
    <name type="scientific">Marinobacter iranensis</name>
    <dbReference type="NCBI Taxonomy" id="2962607"/>
    <lineage>
        <taxon>Bacteria</taxon>
        <taxon>Pseudomonadati</taxon>
        <taxon>Pseudomonadota</taxon>
        <taxon>Gammaproteobacteria</taxon>
        <taxon>Pseudomonadales</taxon>
        <taxon>Marinobacteraceae</taxon>
        <taxon>Marinobacter</taxon>
    </lineage>
</organism>
<sequence length="341" mass="36368">MSKWFEKPVMRFLVILASMAVFGLSSALAQAPEDARDKNAETAGQESEKPAAAAVERAMISTGLDSGSIARNWPEAAVWLEPPEEDRVLALFEPEASTPAKGALLVLANEGQSPASGLARALRQPMARDGWAVMTLGLEAPPYAIQQARRLQARAIPEEAELPGSQAEETGNEPADESESVMIDVMDSVDVEELANQYRTRVQKSLAVAVSNLVDRGYGRIAVAGIGRAAGHVTRMAAATGSGDVSALIWIAPEFDQGDSRALAEWLAGAGTLKVLELHSSRRPPESGGTGTRSPRQREAALKRAEVAGYSRQPVAMSSQPEPREAPALANRISAWLEPDR</sequence>
<feature type="compositionally biased region" description="Basic and acidic residues" evidence="1">
    <location>
        <begin position="296"/>
        <end position="306"/>
    </location>
</feature>
<keyword evidence="4" id="KW-1185">Reference proteome</keyword>
<keyword evidence="2" id="KW-0732">Signal</keyword>
<dbReference type="RefSeq" id="WP_275704866.1">
    <property type="nucleotide sequence ID" value="NZ_JANCMW010000002.1"/>
</dbReference>
<accession>A0ABT5Y6S4</accession>
<evidence type="ECO:0000256" key="2">
    <source>
        <dbReference type="SAM" id="SignalP"/>
    </source>
</evidence>
<dbReference type="Proteomes" id="UP001143391">
    <property type="component" value="Unassembled WGS sequence"/>
</dbReference>
<feature type="signal peptide" evidence="2">
    <location>
        <begin position="1"/>
        <end position="31"/>
    </location>
</feature>
<protein>
    <submittedName>
        <fullName evidence="3">Alpha/beta hydrolase family protein</fullName>
    </submittedName>
</protein>
<evidence type="ECO:0000313" key="3">
    <source>
        <dbReference type="EMBL" id="MDF0749371.1"/>
    </source>
</evidence>
<feature type="chain" id="PRO_5046118025" evidence="2">
    <location>
        <begin position="32"/>
        <end position="341"/>
    </location>
</feature>
<evidence type="ECO:0000256" key="1">
    <source>
        <dbReference type="SAM" id="MobiDB-lite"/>
    </source>
</evidence>
<comment type="caution">
    <text evidence="3">The sequence shown here is derived from an EMBL/GenBank/DDBJ whole genome shotgun (WGS) entry which is preliminary data.</text>
</comment>
<dbReference type="InterPro" id="IPR022529">
    <property type="entry name" value="DUF3530"/>
</dbReference>
<evidence type="ECO:0000313" key="4">
    <source>
        <dbReference type="Proteomes" id="UP001143391"/>
    </source>
</evidence>
<keyword evidence="3" id="KW-0378">Hydrolase</keyword>